<dbReference type="Gene3D" id="1.25.40.20">
    <property type="entry name" value="Ankyrin repeat-containing domain"/>
    <property type="match status" value="4"/>
</dbReference>
<evidence type="ECO:0000313" key="6">
    <source>
        <dbReference type="Proteomes" id="UP000435112"/>
    </source>
</evidence>
<dbReference type="EMBL" id="QXFT01003536">
    <property type="protein sequence ID" value="KAE9284872.1"/>
    <property type="molecule type" value="Genomic_DNA"/>
</dbReference>
<dbReference type="SUPFAM" id="SSF48403">
    <property type="entry name" value="Ankyrin repeat"/>
    <property type="match status" value="2"/>
</dbReference>
<evidence type="ECO:0000313" key="1">
    <source>
        <dbReference type="EMBL" id="KAE8975068.1"/>
    </source>
</evidence>
<accession>A0A6A3I4F7</accession>
<dbReference type="Pfam" id="PF13637">
    <property type="entry name" value="Ank_4"/>
    <property type="match status" value="3"/>
</dbReference>
<comment type="caution">
    <text evidence="1">The sequence shown here is derived from an EMBL/GenBank/DDBJ whole genome shotgun (WGS) entry which is preliminary data.</text>
</comment>
<evidence type="ECO:0000313" key="4">
    <source>
        <dbReference type="Proteomes" id="UP000429607"/>
    </source>
</evidence>
<dbReference type="EMBL" id="QXFV01003449">
    <property type="protein sequence ID" value="KAE8976665.1"/>
    <property type="molecule type" value="Genomic_DNA"/>
</dbReference>
<gene>
    <name evidence="2" type="ORF">PR001_g25354</name>
    <name evidence="1" type="ORF">PR002_g25710</name>
    <name evidence="3" type="ORF">PR003_g26742</name>
</gene>
<dbReference type="PANTHER" id="PTHR46586">
    <property type="entry name" value="ANKYRIN REPEAT-CONTAINING PROTEIN"/>
    <property type="match status" value="1"/>
</dbReference>
<evidence type="ECO:0000313" key="5">
    <source>
        <dbReference type="Proteomes" id="UP000434957"/>
    </source>
</evidence>
<dbReference type="InterPro" id="IPR036770">
    <property type="entry name" value="Ankyrin_rpt-contain_sf"/>
</dbReference>
<dbReference type="Proteomes" id="UP000435112">
    <property type="component" value="Unassembled WGS sequence"/>
</dbReference>
<dbReference type="SUPFAM" id="SSF140860">
    <property type="entry name" value="Pseudo ankyrin repeat-like"/>
    <property type="match status" value="1"/>
</dbReference>
<evidence type="ECO:0000313" key="3">
    <source>
        <dbReference type="EMBL" id="KAE9284872.1"/>
    </source>
</evidence>
<dbReference type="EMBL" id="QXFU01003477">
    <property type="protein sequence ID" value="KAE8975068.1"/>
    <property type="molecule type" value="Genomic_DNA"/>
</dbReference>
<dbReference type="PANTHER" id="PTHR46586:SF3">
    <property type="entry name" value="ANKYRIN REPEAT-CONTAINING PROTEIN"/>
    <property type="match status" value="1"/>
</dbReference>
<proteinExistence type="predicted"/>
<sequence>MTVVPLLVVRLLFRSKAGFGSLPHVVNAVSVFLDTSVELPLERASKLGSLPLLNRIWDSLEMLPDHSSWSVRRLLLQEDSYTERQFRLSLTEACKKNDRSMVQWIFEHFPGRGVRMQVVEEAAAAGAMDILQYFADNERDSEVDTRLAKRDIFFGGKDTANAAAGGHSDIVRWLYQFETDYERDDAATMEAAVANGDEELVRWLHQVMEIQVCGVPRAAANGHLSMLQFLSAFDRIPAGVVVQAAKNGHLDVVRWAIDRDWDNEKDEEDSDEEDFYTSGFYSRQRKISRPPYLTSIGGEASLAVHTAAINGHLKVAKYLHARVDWPMDYEEQKVNSKRLRSTLAEIEKELGKDHQAAPISRKTMLEVVRKGLLEVVEWLCFEFSGNHTIDLFRPLNEEDTLVYAMDEAAAYGHLDIVKFLHEVAPSLEEEFSRKRKKNIAEKMNEAMFGKRSKRHGIQCTTEAMDGAAANNHLEVVMWLHDNRSEGCTNALDRAAGNGHIEMVQWLHAHRSEGCTTIAMNVAAGFGHLDVLKWLHEHTSAGCTTHAMDRAAASGHLNVVKWLQDNRHEGCTKGAMDGAAENGHLGVVKWLHENRSEGCTNAAMDFAAQSGKLDVVKFLHRYRTEGCTAKAMSGAAAGGHVRVMQWLHANRPEDCSGAAIDDAALHGAFEAALFLFLVRGEKMSQEVIRNDNVRGYPGFYDFIFEKMW</sequence>
<dbReference type="Proteomes" id="UP000429607">
    <property type="component" value="Unassembled WGS sequence"/>
</dbReference>
<dbReference type="AlphaFoldDB" id="A0A6A3I4F7"/>
<evidence type="ECO:0000313" key="2">
    <source>
        <dbReference type="EMBL" id="KAE8976665.1"/>
    </source>
</evidence>
<name>A0A6A3I4F7_9STRA</name>
<reference evidence="4 6" key="1">
    <citation type="submission" date="2018-09" db="EMBL/GenBank/DDBJ databases">
        <title>Genomic investigation of the strawberry pathogen Phytophthora fragariae indicates pathogenicity is determined by transcriptional variation in three key races.</title>
        <authorList>
            <person name="Adams T.M."/>
            <person name="Armitage A.D."/>
            <person name="Sobczyk M.K."/>
            <person name="Bates H.J."/>
            <person name="Dunwell J.M."/>
            <person name="Nellist C.F."/>
            <person name="Harrison R.J."/>
        </authorList>
    </citation>
    <scope>NUCLEOTIDE SEQUENCE [LARGE SCALE GENOMIC DNA]</scope>
    <source>
        <strain evidence="2 4">SCRP249</strain>
        <strain evidence="1 6">SCRP324</strain>
        <strain evidence="3 5">SCRP333</strain>
    </source>
</reference>
<keyword evidence="5" id="KW-1185">Reference proteome</keyword>
<dbReference type="SMART" id="SM00248">
    <property type="entry name" value="ANK"/>
    <property type="match status" value="6"/>
</dbReference>
<dbReference type="InterPro" id="IPR052050">
    <property type="entry name" value="SecEffector_AnkRepeat"/>
</dbReference>
<organism evidence="1 6">
    <name type="scientific">Phytophthora rubi</name>
    <dbReference type="NCBI Taxonomy" id="129364"/>
    <lineage>
        <taxon>Eukaryota</taxon>
        <taxon>Sar</taxon>
        <taxon>Stramenopiles</taxon>
        <taxon>Oomycota</taxon>
        <taxon>Peronosporomycetes</taxon>
        <taxon>Peronosporales</taxon>
        <taxon>Peronosporaceae</taxon>
        <taxon>Phytophthora</taxon>
    </lineage>
</organism>
<protein>
    <submittedName>
        <fullName evidence="1">Uncharacterized protein</fullName>
    </submittedName>
</protein>
<dbReference type="OrthoDB" id="187035at2759"/>
<dbReference type="InterPro" id="IPR002110">
    <property type="entry name" value="Ankyrin_rpt"/>
</dbReference>
<dbReference type="Proteomes" id="UP000434957">
    <property type="component" value="Unassembled WGS sequence"/>
</dbReference>